<feature type="domain" description="RNA polymerase sigma-70 region 2" evidence="6">
    <location>
        <begin position="34"/>
        <end position="100"/>
    </location>
</feature>
<dbReference type="SUPFAM" id="SSF88659">
    <property type="entry name" value="Sigma3 and sigma4 domains of RNA polymerase sigma factors"/>
    <property type="match status" value="1"/>
</dbReference>
<dbReference type="Pfam" id="PF04542">
    <property type="entry name" value="Sigma70_r2"/>
    <property type="match status" value="1"/>
</dbReference>
<dbReference type="NCBIfam" id="TIGR02937">
    <property type="entry name" value="sigma70-ECF"/>
    <property type="match status" value="1"/>
</dbReference>
<keyword evidence="5" id="KW-0804">Transcription</keyword>
<dbReference type="PANTHER" id="PTHR43133:SF8">
    <property type="entry name" value="RNA POLYMERASE SIGMA FACTOR HI_1459-RELATED"/>
    <property type="match status" value="1"/>
</dbReference>
<comment type="caution">
    <text evidence="8">The sequence shown here is derived from an EMBL/GenBank/DDBJ whole genome shotgun (WGS) entry which is preliminary data.</text>
</comment>
<accession>A0A5J5GL71</accession>
<dbReference type="InterPro" id="IPR007627">
    <property type="entry name" value="RNA_pol_sigma70_r2"/>
</dbReference>
<keyword evidence="4" id="KW-0238">DNA-binding</keyword>
<evidence type="ECO:0000256" key="4">
    <source>
        <dbReference type="ARBA" id="ARBA00023125"/>
    </source>
</evidence>
<organism evidence="8 9">
    <name type="scientific">Paenibacillus spiritus</name>
    <dbReference type="NCBI Taxonomy" id="2496557"/>
    <lineage>
        <taxon>Bacteria</taxon>
        <taxon>Bacillati</taxon>
        <taxon>Bacillota</taxon>
        <taxon>Bacilli</taxon>
        <taxon>Bacillales</taxon>
        <taxon>Paenibacillaceae</taxon>
        <taxon>Paenibacillus</taxon>
    </lineage>
</organism>
<name>A0A5J5GL71_9BACL</name>
<dbReference type="InterPro" id="IPR013325">
    <property type="entry name" value="RNA_pol_sigma_r2"/>
</dbReference>
<dbReference type="Gene3D" id="1.10.1740.10">
    <property type="match status" value="1"/>
</dbReference>
<evidence type="ECO:0000313" key="9">
    <source>
        <dbReference type="Proteomes" id="UP000367750"/>
    </source>
</evidence>
<dbReference type="OrthoDB" id="2732687at2"/>
<dbReference type="GO" id="GO:0016987">
    <property type="term" value="F:sigma factor activity"/>
    <property type="evidence" value="ECO:0007669"/>
    <property type="project" value="UniProtKB-KW"/>
</dbReference>
<evidence type="ECO:0000259" key="7">
    <source>
        <dbReference type="Pfam" id="PF08281"/>
    </source>
</evidence>
<keyword evidence="3" id="KW-0731">Sigma factor</keyword>
<reference evidence="8 9" key="1">
    <citation type="submission" date="2019-09" db="EMBL/GenBank/DDBJ databases">
        <title>Bacillus ochoae sp. nov., Paenibacillus whitsoniae sp. nov., Paenibacillus spiritus sp. nov. Isolated from the Mars Exploration Rover during spacecraft assembly.</title>
        <authorList>
            <person name="Seuylemezian A."/>
            <person name="Vaishampayan P."/>
        </authorList>
    </citation>
    <scope>NUCLEOTIDE SEQUENCE [LARGE SCALE GENOMIC DNA]</scope>
    <source>
        <strain evidence="8 9">MER_111</strain>
    </source>
</reference>
<evidence type="ECO:0000256" key="1">
    <source>
        <dbReference type="ARBA" id="ARBA00010641"/>
    </source>
</evidence>
<keyword evidence="2" id="KW-0805">Transcription regulation</keyword>
<dbReference type="EMBL" id="VYKK01000003">
    <property type="protein sequence ID" value="KAA9008393.1"/>
    <property type="molecule type" value="Genomic_DNA"/>
</dbReference>
<dbReference type="SUPFAM" id="SSF88946">
    <property type="entry name" value="Sigma2 domain of RNA polymerase sigma factors"/>
    <property type="match status" value="1"/>
</dbReference>
<dbReference type="InterPro" id="IPR013324">
    <property type="entry name" value="RNA_pol_sigma_r3/r4-like"/>
</dbReference>
<evidence type="ECO:0000256" key="5">
    <source>
        <dbReference type="ARBA" id="ARBA00023163"/>
    </source>
</evidence>
<protein>
    <submittedName>
        <fullName evidence="8">Sigma-70 family RNA polymerase sigma factor</fullName>
    </submittedName>
</protein>
<feature type="domain" description="RNA polymerase sigma factor 70 region 4 type 2" evidence="7">
    <location>
        <begin position="123"/>
        <end position="174"/>
    </location>
</feature>
<dbReference type="AlphaFoldDB" id="A0A5J5GL71"/>
<dbReference type="InterPro" id="IPR013249">
    <property type="entry name" value="RNA_pol_sigma70_r4_t2"/>
</dbReference>
<keyword evidence="9" id="KW-1185">Reference proteome</keyword>
<comment type="similarity">
    <text evidence="1">Belongs to the sigma-70 factor family. ECF subfamily.</text>
</comment>
<dbReference type="Gene3D" id="1.10.10.10">
    <property type="entry name" value="Winged helix-like DNA-binding domain superfamily/Winged helix DNA-binding domain"/>
    <property type="match status" value="1"/>
</dbReference>
<dbReference type="InterPro" id="IPR014284">
    <property type="entry name" value="RNA_pol_sigma-70_dom"/>
</dbReference>
<sequence>MATRGNPDAGSDLELEQLIRFVQEGEVQPFEPIIRKFQKPIYLYCFYLLKNSQEAEDAAQDIFIKAIRHIKSYTPTVSFSAWIYKIAHNHCTDILKRKSRESYFFSRYRTEHLSSEAPHHYSEYIVQLLELLTMQERQILLLRALEEYNYEEIGSIMGIKAATVRKKYERIRKKVLKRREYDRYEVYADAKR</sequence>
<evidence type="ECO:0000256" key="2">
    <source>
        <dbReference type="ARBA" id="ARBA00023015"/>
    </source>
</evidence>
<dbReference type="InterPro" id="IPR036388">
    <property type="entry name" value="WH-like_DNA-bd_sf"/>
</dbReference>
<dbReference type="RefSeq" id="WP_150456415.1">
    <property type="nucleotide sequence ID" value="NZ_VYKK01000003.1"/>
</dbReference>
<evidence type="ECO:0000313" key="8">
    <source>
        <dbReference type="EMBL" id="KAA9008393.1"/>
    </source>
</evidence>
<dbReference type="GO" id="GO:0006352">
    <property type="term" value="P:DNA-templated transcription initiation"/>
    <property type="evidence" value="ECO:0007669"/>
    <property type="project" value="InterPro"/>
</dbReference>
<evidence type="ECO:0000256" key="3">
    <source>
        <dbReference type="ARBA" id="ARBA00023082"/>
    </source>
</evidence>
<dbReference type="InterPro" id="IPR039425">
    <property type="entry name" value="RNA_pol_sigma-70-like"/>
</dbReference>
<dbReference type="PANTHER" id="PTHR43133">
    <property type="entry name" value="RNA POLYMERASE ECF-TYPE SIGMA FACTO"/>
    <property type="match status" value="1"/>
</dbReference>
<dbReference type="GO" id="GO:0003677">
    <property type="term" value="F:DNA binding"/>
    <property type="evidence" value="ECO:0007669"/>
    <property type="project" value="UniProtKB-KW"/>
</dbReference>
<proteinExistence type="inferred from homology"/>
<gene>
    <name evidence="8" type="ORF">F4V43_01180</name>
</gene>
<dbReference type="Proteomes" id="UP000367750">
    <property type="component" value="Unassembled WGS sequence"/>
</dbReference>
<dbReference type="CDD" id="cd06171">
    <property type="entry name" value="Sigma70_r4"/>
    <property type="match status" value="1"/>
</dbReference>
<evidence type="ECO:0000259" key="6">
    <source>
        <dbReference type="Pfam" id="PF04542"/>
    </source>
</evidence>
<dbReference type="Pfam" id="PF08281">
    <property type="entry name" value="Sigma70_r4_2"/>
    <property type="match status" value="1"/>
</dbReference>